<keyword evidence="4" id="KW-0539">Nucleus</keyword>
<dbReference type="InterPro" id="IPR001680">
    <property type="entry name" value="WD40_rpt"/>
</dbReference>
<dbReference type="OrthoDB" id="196858at2759"/>
<dbReference type="InterPro" id="IPR037850">
    <property type="entry name" value="RBBP5/Swd1"/>
</dbReference>
<feature type="non-terminal residue" evidence="7">
    <location>
        <position position="502"/>
    </location>
</feature>
<dbReference type="Gene3D" id="2.130.10.10">
    <property type="entry name" value="YVTN repeat-like/Quinoprotein amine dehydrogenase"/>
    <property type="match status" value="1"/>
</dbReference>
<evidence type="ECO:0008006" key="9">
    <source>
        <dbReference type="Google" id="ProtNLM"/>
    </source>
</evidence>
<gene>
    <name evidence="7" type="ORF">DSTB1V02_LOCUS12674</name>
</gene>
<evidence type="ECO:0000256" key="6">
    <source>
        <dbReference type="SAM" id="MobiDB-lite"/>
    </source>
</evidence>
<evidence type="ECO:0000256" key="1">
    <source>
        <dbReference type="ARBA" id="ARBA00004123"/>
    </source>
</evidence>
<evidence type="ECO:0000256" key="3">
    <source>
        <dbReference type="ARBA" id="ARBA00022737"/>
    </source>
</evidence>
<dbReference type="PANTHER" id="PTHR44040">
    <property type="entry name" value="RETINOBLASTOMA-BINDING PROTEIN 5"/>
    <property type="match status" value="1"/>
</dbReference>
<reference evidence="7" key="1">
    <citation type="submission" date="2020-11" db="EMBL/GenBank/DDBJ databases">
        <authorList>
            <person name="Tran Van P."/>
        </authorList>
    </citation>
    <scope>NUCLEOTIDE SEQUENCE</scope>
</reference>
<dbReference type="PANTHER" id="PTHR44040:SF1">
    <property type="entry name" value="RETINOBLASTOMA-BINDING PROTEIN 5"/>
    <property type="match status" value="1"/>
</dbReference>
<keyword evidence="3" id="KW-0677">Repeat</keyword>
<dbReference type="InterPro" id="IPR019775">
    <property type="entry name" value="WD40_repeat_CS"/>
</dbReference>
<dbReference type="SMART" id="SM00320">
    <property type="entry name" value="WD40"/>
    <property type="match status" value="6"/>
</dbReference>
<dbReference type="InterPro" id="IPR036322">
    <property type="entry name" value="WD40_repeat_dom_sf"/>
</dbReference>
<dbReference type="SUPFAM" id="SSF50978">
    <property type="entry name" value="WD40 repeat-like"/>
    <property type="match status" value="1"/>
</dbReference>
<sequence length="502" mass="54289">SLSAVDVPSGSLVEREAAVDVHLHRGSRDGGGAGRSASSPLGVAPVLCVSFFQALPEEDGFPPGSRARERQSFGQNYPEEFDGILDSISVALTCAFNRRGSLLAVGCNDGRITVWDFLTRGICKVISAHVHPVCSLSWSRSGHKLLSASTDNNVCIWDVLTGDCEHRYRFPSPVLKVQFNPRDDEEFLVCPLKHAAVLVNVNSGHKIVPAVDEEVPPGVNSADAGSVVAAYDRRGLYLLTGNFRGKVLVLNVKNLETVASFRSSQQPVKGIEVARRTGCFLVNTADRVIRVYDLELVISAGKDAEPEPLQKLQDLVNRTMWKKCCFSGDGEYVCAGSGRSHSLYIWERGLGSLVKILHGTKGELLLDVVWHPLRPIIASVSSGVVDVCRVDPIVALCSSDEEGDGGGDGSRELLFLPTAPDVEDPEESAVNTGLQNGHEQDENTSPKRKKPRVSDIELDGAPVNEVHPMLAGSKGRDRAGNGAMRRTPKESSSRRKGKDNRK</sequence>
<dbReference type="PROSITE" id="PS00678">
    <property type="entry name" value="WD_REPEATS_1"/>
    <property type="match status" value="1"/>
</dbReference>
<evidence type="ECO:0000256" key="5">
    <source>
        <dbReference type="PROSITE-ProRule" id="PRU00221"/>
    </source>
</evidence>
<feature type="repeat" description="WD" evidence="5">
    <location>
        <begin position="126"/>
        <end position="167"/>
    </location>
</feature>
<dbReference type="AlphaFoldDB" id="A0A7R9AF52"/>
<dbReference type="Pfam" id="PF00400">
    <property type="entry name" value="WD40"/>
    <property type="match status" value="2"/>
</dbReference>
<protein>
    <recommendedName>
        <fullName evidence="9">Retinoblastoma binding protein 5</fullName>
    </recommendedName>
</protein>
<keyword evidence="2 5" id="KW-0853">WD repeat</keyword>
<organism evidence="7">
    <name type="scientific">Darwinula stevensoni</name>
    <dbReference type="NCBI Taxonomy" id="69355"/>
    <lineage>
        <taxon>Eukaryota</taxon>
        <taxon>Metazoa</taxon>
        <taxon>Ecdysozoa</taxon>
        <taxon>Arthropoda</taxon>
        <taxon>Crustacea</taxon>
        <taxon>Oligostraca</taxon>
        <taxon>Ostracoda</taxon>
        <taxon>Podocopa</taxon>
        <taxon>Podocopida</taxon>
        <taxon>Darwinulocopina</taxon>
        <taxon>Darwinuloidea</taxon>
        <taxon>Darwinulidae</taxon>
        <taxon>Darwinula</taxon>
    </lineage>
</organism>
<proteinExistence type="predicted"/>
<evidence type="ECO:0000313" key="7">
    <source>
        <dbReference type="EMBL" id="CAD7252923.1"/>
    </source>
</evidence>
<dbReference type="PROSITE" id="PS50082">
    <property type="entry name" value="WD_REPEATS_2"/>
    <property type="match status" value="1"/>
</dbReference>
<name>A0A7R9AF52_9CRUS</name>
<dbReference type="InterPro" id="IPR015943">
    <property type="entry name" value="WD40/YVTN_repeat-like_dom_sf"/>
</dbReference>
<feature type="region of interest" description="Disordered" evidence="6">
    <location>
        <begin position="419"/>
        <end position="502"/>
    </location>
</feature>
<accession>A0A7R9AF52</accession>
<dbReference type="Proteomes" id="UP000677054">
    <property type="component" value="Unassembled WGS sequence"/>
</dbReference>
<dbReference type="EMBL" id="LR904549">
    <property type="protein sequence ID" value="CAD7252923.1"/>
    <property type="molecule type" value="Genomic_DNA"/>
</dbReference>
<evidence type="ECO:0000256" key="2">
    <source>
        <dbReference type="ARBA" id="ARBA00022574"/>
    </source>
</evidence>
<evidence type="ECO:0000256" key="4">
    <source>
        <dbReference type="ARBA" id="ARBA00023242"/>
    </source>
</evidence>
<dbReference type="EMBL" id="CAJPEV010005032">
    <property type="protein sequence ID" value="CAG0902661.1"/>
    <property type="molecule type" value="Genomic_DNA"/>
</dbReference>
<evidence type="ECO:0000313" key="8">
    <source>
        <dbReference type="Proteomes" id="UP000677054"/>
    </source>
</evidence>
<comment type="subcellular location">
    <subcellularLocation>
        <location evidence="1">Nucleus</location>
    </subcellularLocation>
</comment>
<dbReference type="GO" id="GO:0048188">
    <property type="term" value="C:Set1C/COMPASS complex"/>
    <property type="evidence" value="ECO:0007669"/>
    <property type="project" value="InterPro"/>
</dbReference>
<dbReference type="PROSITE" id="PS50294">
    <property type="entry name" value="WD_REPEATS_REGION"/>
    <property type="match status" value="1"/>
</dbReference>
<keyword evidence="8" id="KW-1185">Reference proteome</keyword>